<dbReference type="RefSeq" id="WP_379532929.1">
    <property type="nucleotide sequence ID" value="NZ_JBHSBI010000025.1"/>
</dbReference>
<name>A0ABV8GJT8_9ACTN</name>
<sequence>MDVEAEIIELKLRIEELEARQRSGSQAKTASNDFVRMEDAVLGARTEICQDIAAFCDELAGFWRYTDEHFRFARAEILEKLTALQCAVIELGLKMNKWPEEGWN</sequence>
<dbReference type="Proteomes" id="UP001595851">
    <property type="component" value="Unassembled WGS sequence"/>
</dbReference>
<keyword evidence="2" id="KW-1185">Reference proteome</keyword>
<evidence type="ECO:0000313" key="1">
    <source>
        <dbReference type="EMBL" id="MFC4013046.1"/>
    </source>
</evidence>
<reference evidence="2" key="1">
    <citation type="journal article" date="2019" name="Int. J. Syst. Evol. Microbiol.">
        <title>The Global Catalogue of Microorganisms (GCM) 10K type strain sequencing project: providing services to taxonomists for standard genome sequencing and annotation.</title>
        <authorList>
            <consortium name="The Broad Institute Genomics Platform"/>
            <consortium name="The Broad Institute Genome Sequencing Center for Infectious Disease"/>
            <person name="Wu L."/>
            <person name="Ma J."/>
        </authorList>
    </citation>
    <scope>NUCLEOTIDE SEQUENCE [LARGE SCALE GENOMIC DNA]</scope>
    <source>
        <strain evidence="2">TBRC 1276</strain>
    </source>
</reference>
<organism evidence="1 2">
    <name type="scientific">Nonomuraea purpurea</name>
    <dbReference type="NCBI Taxonomy" id="1849276"/>
    <lineage>
        <taxon>Bacteria</taxon>
        <taxon>Bacillati</taxon>
        <taxon>Actinomycetota</taxon>
        <taxon>Actinomycetes</taxon>
        <taxon>Streptosporangiales</taxon>
        <taxon>Streptosporangiaceae</taxon>
        <taxon>Nonomuraea</taxon>
    </lineage>
</organism>
<accession>A0ABV8GJT8</accession>
<dbReference type="EMBL" id="JBHSBI010000025">
    <property type="protein sequence ID" value="MFC4013046.1"/>
    <property type="molecule type" value="Genomic_DNA"/>
</dbReference>
<proteinExistence type="predicted"/>
<protein>
    <submittedName>
        <fullName evidence="1">Uncharacterized protein</fullName>
    </submittedName>
</protein>
<comment type="caution">
    <text evidence="1">The sequence shown here is derived from an EMBL/GenBank/DDBJ whole genome shotgun (WGS) entry which is preliminary data.</text>
</comment>
<gene>
    <name evidence="1" type="ORF">ACFOY2_37875</name>
</gene>
<evidence type="ECO:0000313" key="2">
    <source>
        <dbReference type="Proteomes" id="UP001595851"/>
    </source>
</evidence>